<organism evidence="1 2">
    <name type="scientific">Streptomyces parvulus</name>
    <dbReference type="NCBI Taxonomy" id="146923"/>
    <lineage>
        <taxon>Bacteria</taxon>
        <taxon>Bacillati</taxon>
        <taxon>Actinomycetota</taxon>
        <taxon>Actinomycetes</taxon>
        <taxon>Kitasatosporales</taxon>
        <taxon>Streptomycetaceae</taxon>
        <taxon>Streptomyces</taxon>
    </lineage>
</organism>
<name>A0ABV5D9C3_9ACTN</name>
<proteinExistence type="predicted"/>
<evidence type="ECO:0000313" key="2">
    <source>
        <dbReference type="Proteomes" id="UP001585018"/>
    </source>
</evidence>
<protein>
    <recommendedName>
        <fullName evidence="3">NYN domain-containing protein</fullName>
    </recommendedName>
</protein>
<evidence type="ECO:0008006" key="3">
    <source>
        <dbReference type="Google" id="ProtNLM"/>
    </source>
</evidence>
<accession>A0ABV5D9C3</accession>
<dbReference type="Proteomes" id="UP001585018">
    <property type="component" value="Unassembled WGS sequence"/>
</dbReference>
<gene>
    <name evidence="1" type="ORF">VSS30_09785</name>
</gene>
<keyword evidence="2" id="KW-1185">Reference proteome</keyword>
<evidence type="ECO:0000313" key="1">
    <source>
        <dbReference type="EMBL" id="MFB8749095.1"/>
    </source>
</evidence>
<sequence>MIGVISDGSALPEQDRLELALLSQARWLKGHGSLDAVTAVVASADKVLPDVLAAECGGTPVYFLVFTQADRAWPLRQSLEAAGNAVITDGDVRATLATAHMLTALRERGQPVDRAAVVIAGSDEIFELGPLLTSVGALSLTFWRDADATAFPLARVAQEADVLVDARAHRTQVRWEPGRPGPTVLPLPSLADARGVLPGLFTAVYQERLRRVDVDALAAVAQLLSTTMPAGSRFSTPDVTLTDSITWAVRQASRYPRGG</sequence>
<reference evidence="1 2" key="1">
    <citation type="submission" date="2024-01" db="EMBL/GenBank/DDBJ databases">
        <title>Genome mining of biosynthetic gene clusters to explore secondary metabolites of Streptomyces sp.</title>
        <authorList>
            <person name="Baig A."/>
            <person name="Ajitkumar Shintre N."/>
            <person name="Kumar H."/>
            <person name="Anbarasu A."/>
            <person name="Ramaiah S."/>
        </authorList>
    </citation>
    <scope>NUCLEOTIDE SEQUENCE [LARGE SCALE GENOMIC DNA]</scope>
    <source>
        <strain evidence="1 2">A03</strain>
    </source>
</reference>
<dbReference type="EMBL" id="JAYMRR010000004">
    <property type="protein sequence ID" value="MFB8749095.1"/>
    <property type="molecule type" value="Genomic_DNA"/>
</dbReference>
<comment type="caution">
    <text evidence="1">The sequence shown here is derived from an EMBL/GenBank/DDBJ whole genome shotgun (WGS) entry which is preliminary data.</text>
</comment>
<dbReference type="RefSeq" id="WP_376718598.1">
    <property type="nucleotide sequence ID" value="NZ_JAYMRR010000004.1"/>
</dbReference>